<dbReference type="Pfam" id="PF03695">
    <property type="entry name" value="UPF0149"/>
    <property type="match status" value="1"/>
</dbReference>
<comment type="caution">
    <text evidence="1">The sequence shown here is derived from an EMBL/GenBank/DDBJ whole genome shotgun (WGS) entry which is preliminary data.</text>
</comment>
<dbReference type="SUPFAM" id="SSF101327">
    <property type="entry name" value="YgfB-like"/>
    <property type="match status" value="1"/>
</dbReference>
<dbReference type="Pfam" id="PF02810">
    <property type="entry name" value="SEC-C"/>
    <property type="match status" value="1"/>
</dbReference>
<dbReference type="InterPro" id="IPR011978">
    <property type="entry name" value="YgfB-like"/>
</dbReference>
<gene>
    <name evidence="1" type="ORF">ENJ65_03840</name>
</gene>
<dbReference type="Gene3D" id="3.10.450.50">
    <property type="match status" value="1"/>
</dbReference>
<dbReference type="SUPFAM" id="SSF103642">
    <property type="entry name" value="Sec-C motif"/>
    <property type="match status" value="1"/>
</dbReference>
<organism evidence="1">
    <name type="scientific">Candidatus Tenderia electrophaga</name>
    <dbReference type="NCBI Taxonomy" id="1748243"/>
    <lineage>
        <taxon>Bacteria</taxon>
        <taxon>Pseudomonadati</taxon>
        <taxon>Pseudomonadota</taxon>
        <taxon>Gammaproteobacteria</taxon>
        <taxon>Candidatus Tenderiales</taxon>
        <taxon>Candidatus Tenderiaceae</taxon>
        <taxon>Candidatus Tenderia</taxon>
    </lineage>
</organism>
<dbReference type="NCBIfam" id="TIGR02292">
    <property type="entry name" value="ygfB_yecA"/>
    <property type="match status" value="1"/>
</dbReference>
<dbReference type="Proteomes" id="UP000885832">
    <property type="component" value="Unassembled WGS sequence"/>
</dbReference>
<dbReference type="EMBL" id="DRNF01000245">
    <property type="protein sequence ID" value="HHJ80746.1"/>
    <property type="molecule type" value="Genomic_DNA"/>
</dbReference>
<evidence type="ECO:0000313" key="1">
    <source>
        <dbReference type="EMBL" id="HHJ80746.1"/>
    </source>
</evidence>
<reference evidence="1" key="1">
    <citation type="journal article" date="2020" name="mSystems">
        <title>Genome- and Community-Level Interaction Insights into Carbon Utilization and Element Cycling Functions of Hydrothermarchaeota in Hydrothermal Sediment.</title>
        <authorList>
            <person name="Zhou Z."/>
            <person name="Liu Y."/>
            <person name="Xu W."/>
            <person name="Pan J."/>
            <person name="Luo Z.H."/>
            <person name="Li M."/>
        </authorList>
    </citation>
    <scope>NUCLEOTIDE SEQUENCE [LARGE SCALE GENOMIC DNA]</scope>
    <source>
        <strain evidence="1">HyVt-505</strain>
    </source>
</reference>
<protein>
    <submittedName>
        <fullName evidence="1">YecA family protein</fullName>
    </submittedName>
</protein>
<dbReference type="InterPro" id="IPR036255">
    <property type="entry name" value="YgfB-like_sf"/>
</dbReference>
<sequence>MHKKLARFLTSDKRPEGTMSLPEVYGFLFTVCTAPEPVARDEWMAVVFNGQPPRYKSDEKQAKIEAALLKVQAEVDAQLQADEPQLPAMIELLQPPIKNVRNASDLAFWSDGFFDGVDWLEDVWKVSLDEDAEKTWKEAVKVLTYFSHRDAARELSKAAGDRWVPDAKLAEKYLNKFSEAMATYARMGRTLAETAANATPYVREIKLGRNDPCFCGSGKKYKKCCMNLQD</sequence>
<accession>A0A832J6Z8</accession>
<dbReference type="InterPro" id="IPR004027">
    <property type="entry name" value="SEC_C_motif"/>
</dbReference>
<dbReference type="AlphaFoldDB" id="A0A832J6Z8"/>
<proteinExistence type="predicted"/>
<name>A0A832J6Z8_9GAMM</name>